<accession>A0ABS7AN08</accession>
<dbReference type="EMBL" id="JAHXPT010000005">
    <property type="protein sequence ID" value="MBW6410046.1"/>
    <property type="molecule type" value="Genomic_DNA"/>
</dbReference>
<organism evidence="8 9">
    <name type="scientific">Clostridium weizhouense</name>
    <dbReference type="NCBI Taxonomy" id="2859781"/>
    <lineage>
        <taxon>Bacteria</taxon>
        <taxon>Bacillati</taxon>
        <taxon>Bacillota</taxon>
        <taxon>Clostridia</taxon>
        <taxon>Eubacteriales</taxon>
        <taxon>Clostridiaceae</taxon>
        <taxon>Clostridium</taxon>
    </lineage>
</organism>
<dbReference type="InterPro" id="IPR007267">
    <property type="entry name" value="GtrA_DPMS_TM"/>
</dbReference>
<name>A0ABS7AN08_9CLOT</name>
<protein>
    <submittedName>
        <fullName evidence="8">GtrA family protein</fullName>
    </submittedName>
</protein>
<evidence type="ECO:0000313" key="9">
    <source>
        <dbReference type="Proteomes" id="UP001519921"/>
    </source>
</evidence>
<keyword evidence="4 6" id="KW-1133">Transmembrane helix</keyword>
<keyword evidence="5 6" id="KW-0472">Membrane</keyword>
<comment type="subcellular location">
    <subcellularLocation>
        <location evidence="1">Membrane</location>
        <topology evidence="1">Multi-pass membrane protein</topology>
    </subcellularLocation>
</comment>
<feature type="transmembrane region" description="Helical" evidence="6">
    <location>
        <begin position="80"/>
        <end position="101"/>
    </location>
</feature>
<evidence type="ECO:0000256" key="3">
    <source>
        <dbReference type="ARBA" id="ARBA00022692"/>
    </source>
</evidence>
<feature type="domain" description="GtrA/DPMS transmembrane" evidence="7">
    <location>
        <begin position="19"/>
        <end position="130"/>
    </location>
</feature>
<evidence type="ECO:0000256" key="5">
    <source>
        <dbReference type="ARBA" id="ARBA00023136"/>
    </source>
</evidence>
<feature type="transmembrane region" description="Helical" evidence="6">
    <location>
        <begin position="45"/>
        <end position="68"/>
    </location>
</feature>
<dbReference type="Pfam" id="PF04138">
    <property type="entry name" value="GtrA_DPMS_TM"/>
    <property type="match status" value="1"/>
</dbReference>
<dbReference type="PANTHER" id="PTHR38459">
    <property type="entry name" value="PROPHAGE BACTOPRENOL-LINKED GLUCOSE TRANSLOCASE HOMOLOG"/>
    <property type="match status" value="1"/>
</dbReference>
<evidence type="ECO:0000259" key="7">
    <source>
        <dbReference type="Pfam" id="PF04138"/>
    </source>
</evidence>
<keyword evidence="9" id="KW-1185">Reference proteome</keyword>
<dbReference type="Proteomes" id="UP001519921">
    <property type="component" value="Unassembled WGS sequence"/>
</dbReference>
<evidence type="ECO:0000256" key="4">
    <source>
        <dbReference type="ARBA" id="ARBA00022989"/>
    </source>
</evidence>
<feature type="transmembrane region" description="Helical" evidence="6">
    <location>
        <begin position="107"/>
        <end position="129"/>
    </location>
</feature>
<evidence type="ECO:0000256" key="1">
    <source>
        <dbReference type="ARBA" id="ARBA00004141"/>
    </source>
</evidence>
<gene>
    <name evidence="8" type="ORF">KYD98_08070</name>
</gene>
<evidence type="ECO:0000313" key="8">
    <source>
        <dbReference type="EMBL" id="MBW6410046.1"/>
    </source>
</evidence>
<sequence length="133" mass="15483">MTNFIQKFKNTFFSKQFITFVIIGIINTFNGVIFSYIYSNFLNENIAFILGYISGLFISYLLNSFITFKERLNFSKFIKFAISYIPNFIIQNIVVLLVFNIMGLHKLIAYGLAALIGVPFTFILMKFFAFKKK</sequence>
<proteinExistence type="inferred from homology"/>
<dbReference type="PANTHER" id="PTHR38459:SF1">
    <property type="entry name" value="PROPHAGE BACTOPRENOL-LINKED GLUCOSE TRANSLOCASE HOMOLOG"/>
    <property type="match status" value="1"/>
</dbReference>
<comment type="caution">
    <text evidence="8">The sequence shown here is derived from an EMBL/GenBank/DDBJ whole genome shotgun (WGS) entry which is preliminary data.</text>
</comment>
<comment type="similarity">
    <text evidence="2">Belongs to the GtrA family.</text>
</comment>
<keyword evidence="3 6" id="KW-0812">Transmembrane</keyword>
<evidence type="ECO:0000256" key="2">
    <source>
        <dbReference type="ARBA" id="ARBA00009399"/>
    </source>
</evidence>
<evidence type="ECO:0000256" key="6">
    <source>
        <dbReference type="SAM" id="Phobius"/>
    </source>
</evidence>
<reference evidence="8 9" key="1">
    <citation type="submission" date="2021-07" db="EMBL/GenBank/DDBJ databases">
        <title>Clostridium weizhouense sp. nov., an anaerobic bacterium isolated from activated sludge of Petroleum wastewater.</title>
        <authorList>
            <person name="Li Q."/>
        </authorList>
    </citation>
    <scope>NUCLEOTIDE SEQUENCE [LARGE SCALE GENOMIC DNA]</scope>
    <source>
        <strain evidence="8 9">YB-6</strain>
    </source>
</reference>
<dbReference type="InterPro" id="IPR051401">
    <property type="entry name" value="GtrA_CellWall_Glycosyl"/>
</dbReference>
<dbReference type="RefSeq" id="WP_219779105.1">
    <property type="nucleotide sequence ID" value="NZ_JAHXPT010000005.1"/>
</dbReference>
<feature type="transmembrane region" description="Helical" evidence="6">
    <location>
        <begin position="17"/>
        <end position="39"/>
    </location>
</feature>